<dbReference type="RefSeq" id="WP_101849210.1">
    <property type="nucleotide sequence ID" value="NZ_PKIZ01000004.1"/>
</dbReference>
<dbReference type="Pfam" id="PF01112">
    <property type="entry name" value="Asparaginase_2"/>
    <property type="match status" value="1"/>
</dbReference>
<evidence type="ECO:0000256" key="1">
    <source>
        <dbReference type="ARBA" id="ARBA00022670"/>
    </source>
</evidence>
<feature type="binding site" evidence="5">
    <location>
        <begin position="204"/>
        <end position="207"/>
    </location>
    <ligand>
        <name>substrate</name>
    </ligand>
</feature>
<evidence type="ECO:0000256" key="3">
    <source>
        <dbReference type="ARBA" id="ARBA00022813"/>
    </source>
</evidence>
<dbReference type="OrthoDB" id="9780217at2"/>
<feature type="binding site" evidence="5">
    <location>
        <begin position="227"/>
        <end position="230"/>
    </location>
    <ligand>
        <name>substrate</name>
    </ligand>
</feature>
<evidence type="ECO:0000313" key="8">
    <source>
        <dbReference type="Proteomes" id="UP000234206"/>
    </source>
</evidence>
<evidence type="ECO:0000313" key="7">
    <source>
        <dbReference type="EMBL" id="PKZ42268.1"/>
    </source>
</evidence>
<feature type="site" description="Cleavage; by autolysis" evidence="6">
    <location>
        <begin position="175"/>
        <end position="176"/>
    </location>
</feature>
<evidence type="ECO:0000256" key="5">
    <source>
        <dbReference type="PIRSR" id="PIRSR600246-2"/>
    </source>
</evidence>
<evidence type="ECO:0000256" key="6">
    <source>
        <dbReference type="PIRSR" id="PIRSR600246-3"/>
    </source>
</evidence>
<name>A0A2I1PCA6_9MICO</name>
<dbReference type="GO" id="GO:0006508">
    <property type="term" value="P:proteolysis"/>
    <property type="evidence" value="ECO:0007669"/>
    <property type="project" value="UniProtKB-KW"/>
</dbReference>
<dbReference type="PANTHER" id="PTHR10188:SF6">
    <property type="entry name" value="N(4)-(BETA-N-ACETYLGLUCOSAMINYL)-L-ASPARAGINASE"/>
    <property type="match status" value="1"/>
</dbReference>
<keyword evidence="2" id="KW-0378">Hydrolase</keyword>
<dbReference type="AlphaFoldDB" id="A0A2I1PCA6"/>
<accession>A0A2I1PCA6</accession>
<organism evidence="7 8">
    <name type="scientific">Kytococcus schroeteri</name>
    <dbReference type="NCBI Taxonomy" id="138300"/>
    <lineage>
        <taxon>Bacteria</taxon>
        <taxon>Bacillati</taxon>
        <taxon>Actinomycetota</taxon>
        <taxon>Actinomycetes</taxon>
        <taxon>Micrococcales</taxon>
        <taxon>Kytococcaceae</taxon>
        <taxon>Kytococcus</taxon>
    </lineage>
</organism>
<gene>
    <name evidence="7" type="ORF">CYJ76_02925</name>
</gene>
<feature type="active site" description="Nucleophile" evidence="4">
    <location>
        <position position="176"/>
    </location>
</feature>
<evidence type="ECO:0000256" key="4">
    <source>
        <dbReference type="PIRSR" id="PIRSR600246-1"/>
    </source>
</evidence>
<protein>
    <submittedName>
        <fullName evidence="7">Beta-aspartyl-peptidase</fullName>
    </submittedName>
</protein>
<dbReference type="InterPro" id="IPR000246">
    <property type="entry name" value="Peptidase_T2"/>
</dbReference>
<dbReference type="FunFam" id="3.60.20.30:FF:000001">
    <property type="entry name" value="Isoaspartyl peptidase/L-asparaginase"/>
    <property type="match status" value="1"/>
</dbReference>
<dbReference type="Gene3D" id="3.60.20.30">
    <property type="entry name" value="(Glycosyl)asparaginase"/>
    <property type="match status" value="1"/>
</dbReference>
<proteinExistence type="predicted"/>
<evidence type="ECO:0000256" key="2">
    <source>
        <dbReference type="ARBA" id="ARBA00022801"/>
    </source>
</evidence>
<dbReference type="GO" id="GO:0008233">
    <property type="term" value="F:peptidase activity"/>
    <property type="evidence" value="ECO:0007669"/>
    <property type="project" value="UniProtKB-KW"/>
</dbReference>
<reference evidence="7 8" key="1">
    <citation type="submission" date="2017-12" db="EMBL/GenBank/DDBJ databases">
        <title>Phylogenetic diversity of female urinary microbiome.</title>
        <authorList>
            <person name="Thomas-White K."/>
            <person name="Wolfe A.J."/>
        </authorList>
    </citation>
    <scope>NUCLEOTIDE SEQUENCE [LARGE SCALE GENOMIC DNA]</scope>
    <source>
        <strain evidence="7 8">UMB1298</strain>
    </source>
</reference>
<dbReference type="InterPro" id="IPR029055">
    <property type="entry name" value="Ntn_hydrolases_N"/>
</dbReference>
<dbReference type="EMBL" id="PKIZ01000004">
    <property type="protein sequence ID" value="PKZ42268.1"/>
    <property type="molecule type" value="Genomic_DNA"/>
</dbReference>
<comment type="caution">
    <text evidence="7">The sequence shown here is derived from an EMBL/GenBank/DDBJ whole genome shotgun (WGS) entry which is preliminary data.</text>
</comment>
<dbReference type="Proteomes" id="UP000234206">
    <property type="component" value="Unassembled WGS sequence"/>
</dbReference>
<keyword evidence="1" id="KW-0645">Protease</keyword>
<dbReference type="PANTHER" id="PTHR10188">
    <property type="entry name" value="L-ASPARAGINASE"/>
    <property type="match status" value="1"/>
</dbReference>
<sequence length="307" mass="31074">MALPTVQLTHLPAGDGPALALHGGAGVDPASLTDEQARTATAALEAAVRAGREVLDAGGPALDAVCAAVRVLEDSESFNAGRGAALTTEGVAELDAAVMSGDSRTGAVTCATGPRNPVMAARAVMERTDHVLMAAPARELLEHWGLDLVGPEYYVTEARLQMLRETGSFTEYRHGTVGAVARDASGHVAAATSTGGITAQLPGRVGDTPLAGCGTWADDATVAVSCTGTGELFVRGAVAHEVHSRLRWAGQALPDAVREALDELVGARGGDGGLVAVTPAGEVVLAFNSPGMYRAHDTGEGPVTGIA</sequence>
<dbReference type="GO" id="GO:0016811">
    <property type="term" value="F:hydrolase activity, acting on carbon-nitrogen (but not peptide) bonds, in linear amides"/>
    <property type="evidence" value="ECO:0007669"/>
    <property type="project" value="UniProtKB-ARBA"/>
</dbReference>
<keyword evidence="8" id="KW-1185">Reference proteome</keyword>
<dbReference type="CDD" id="cd04701">
    <property type="entry name" value="Asparaginase_2"/>
    <property type="match status" value="1"/>
</dbReference>
<dbReference type="SUPFAM" id="SSF56235">
    <property type="entry name" value="N-terminal nucleophile aminohydrolases (Ntn hydrolases)"/>
    <property type="match status" value="1"/>
</dbReference>
<keyword evidence="3" id="KW-0068">Autocatalytic cleavage</keyword>